<proteinExistence type="predicted"/>
<dbReference type="EMBL" id="FLUL01000001">
    <property type="protein sequence ID" value="SBV92860.1"/>
    <property type="molecule type" value="Genomic_DNA"/>
</dbReference>
<sequence length="314" mass="36158">MPSFTVCPKVIEYSKLHKNYLRDILMAFIPDNSKKICLDSNNLLLEEYKKIIVNDRDLWDWLRFLDLYEDTSIEKIDIDSTDLILPLELSNKSFDKHLIVNNKSEYSAYKEFIELNKINILEKDIARYILNYSVDIDFSNISILSKLNPNDVYSIILGICSEFKSLIEKNGLFKLLVEKTGKRVKEKKAQLLFYGIAHSICIANDLKLSPEIDSGNGSVDFNLSQGLKANVNIEVKFADNPQLEHGIFTQLQIYNEAEHTNKSIYLIIKTDNKYDSLIEEIQSKLDTYKTEGKIQSDIIIIDSSYKESASVRKS</sequence>
<name>A0A212J0A3_9BACT</name>
<protein>
    <submittedName>
        <fullName evidence="1">Uncharacterized protein</fullName>
    </submittedName>
</protein>
<accession>A0A212J0A3</accession>
<evidence type="ECO:0000313" key="1">
    <source>
        <dbReference type="EMBL" id="SBV92860.1"/>
    </source>
</evidence>
<gene>
    <name evidence="1" type="ORF">KL86DYS2_10439</name>
</gene>
<dbReference type="RefSeq" id="WP_296946683.1">
    <property type="nucleotide sequence ID" value="NZ_LT599021.1"/>
</dbReference>
<reference evidence="1" key="1">
    <citation type="submission" date="2016-04" db="EMBL/GenBank/DDBJ databases">
        <authorList>
            <person name="Evans L.H."/>
            <person name="Alamgir A."/>
            <person name="Owens N."/>
            <person name="Weber N.D."/>
            <person name="Virtaneva K."/>
            <person name="Barbian K."/>
            <person name="Babar A."/>
            <person name="Rosenke K."/>
        </authorList>
    </citation>
    <scope>NUCLEOTIDE SEQUENCE</scope>
    <source>
        <strain evidence="1">86-2</strain>
    </source>
</reference>
<dbReference type="AlphaFoldDB" id="A0A212J0A3"/>
<organism evidence="1">
    <name type="scientific">uncultured Dysgonomonas sp</name>
    <dbReference type="NCBI Taxonomy" id="206096"/>
    <lineage>
        <taxon>Bacteria</taxon>
        <taxon>Pseudomonadati</taxon>
        <taxon>Bacteroidota</taxon>
        <taxon>Bacteroidia</taxon>
        <taxon>Bacteroidales</taxon>
        <taxon>Dysgonomonadaceae</taxon>
        <taxon>Dysgonomonas</taxon>
        <taxon>environmental samples</taxon>
    </lineage>
</organism>